<accession>A0ABR8VJK5</accession>
<dbReference type="SMART" id="SM00342">
    <property type="entry name" value="HTH_ARAC"/>
    <property type="match status" value="1"/>
</dbReference>
<dbReference type="InterPro" id="IPR009057">
    <property type="entry name" value="Homeodomain-like_sf"/>
</dbReference>
<feature type="domain" description="HTH araC/xylS-type" evidence="4">
    <location>
        <begin position="144"/>
        <end position="242"/>
    </location>
</feature>
<evidence type="ECO:0000313" key="5">
    <source>
        <dbReference type="EMBL" id="MBD8004967.1"/>
    </source>
</evidence>
<reference evidence="5 6" key="1">
    <citation type="submission" date="2020-08" db="EMBL/GenBank/DDBJ databases">
        <title>A Genomic Blueprint of the Chicken Gut Microbiome.</title>
        <authorList>
            <person name="Gilroy R."/>
            <person name="Ravi A."/>
            <person name="Getino M."/>
            <person name="Pursley I."/>
            <person name="Horton D.L."/>
            <person name="Alikhan N.-F."/>
            <person name="Baker D."/>
            <person name="Gharbi K."/>
            <person name="Hall N."/>
            <person name="Watson M."/>
            <person name="Adriaenssens E.M."/>
            <person name="Foster-Nyarko E."/>
            <person name="Jarju S."/>
            <person name="Secka A."/>
            <person name="Antonio M."/>
            <person name="Oren A."/>
            <person name="Chaudhuri R."/>
            <person name="La Ragione R.M."/>
            <person name="Hildebrand F."/>
            <person name="Pallen M.J."/>
        </authorList>
    </citation>
    <scope>NUCLEOTIDE SEQUENCE [LARGE SCALE GENOMIC DNA]</scope>
    <source>
        <strain evidence="5 6">Sa1BUA2</strain>
    </source>
</reference>
<dbReference type="PANTHER" id="PTHR43280:SF26">
    <property type="entry name" value="ARAC-FAMILY TRANSCRIPTIONAL REGULATOR"/>
    <property type="match status" value="1"/>
</dbReference>
<dbReference type="InterPro" id="IPR018060">
    <property type="entry name" value="HTH_AraC"/>
</dbReference>
<dbReference type="SUPFAM" id="SSF46689">
    <property type="entry name" value="Homeodomain-like"/>
    <property type="match status" value="2"/>
</dbReference>
<dbReference type="Proteomes" id="UP000648182">
    <property type="component" value="Unassembled WGS sequence"/>
</dbReference>
<keyword evidence="6" id="KW-1185">Reference proteome</keyword>
<evidence type="ECO:0000313" key="6">
    <source>
        <dbReference type="Proteomes" id="UP000648182"/>
    </source>
</evidence>
<evidence type="ECO:0000256" key="2">
    <source>
        <dbReference type="ARBA" id="ARBA00023125"/>
    </source>
</evidence>
<gene>
    <name evidence="5" type="ORF">H9631_07730</name>
</gene>
<name>A0ABR8VJK5_9BACI</name>
<dbReference type="InterPro" id="IPR014710">
    <property type="entry name" value="RmlC-like_jellyroll"/>
</dbReference>
<keyword evidence="3" id="KW-0804">Transcription</keyword>
<dbReference type="InterPro" id="IPR011051">
    <property type="entry name" value="RmlC_Cupin_sf"/>
</dbReference>
<evidence type="ECO:0000256" key="1">
    <source>
        <dbReference type="ARBA" id="ARBA00023015"/>
    </source>
</evidence>
<comment type="caution">
    <text evidence="5">The sequence shown here is derived from an EMBL/GenBank/DDBJ whole genome shotgun (WGS) entry which is preliminary data.</text>
</comment>
<dbReference type="Gene3D" id="1.10.10.60">
    <property type="entry name" value="Homeodomain-like"/>
    <property type="match status" value="2"/>
</dbReference>
<proteinExistence type="predicted"/>
<protein>
    <submittedName>
        <fullName evidence="5">Helix-turn-helix transcriptional regulator</fullName>
    </submittedName>
</protein>
<dbReference type="Pfam" id="PF12833">
    <property type="entry name" value="HTH_18"/>
    <property type="match status" value="1"/>
</dbReference>
<evidence type="ECO:0000259" key="4">
    <source>
        <dbReference type="PROSITE" id="PS01124"/>
    </source>
</evidence>
<dbReference type="PANTHER" id="PTHR43280">
    <property type="entry name" value="ARAC-FAMILY TRANSCRIPTIONAL REGULATOR"/>
    <property type="match status" value="1"/>
</dbReference>
<dbReference type="PROSITE" id="PS01124">
    <property type="entry name" value="HTH_ARAC_FAMILY_2"/>
    <property type="match status" value="1"/>
</dbReference>
<evidence type="ECO:0000256" key="3">
    <source>
        <dbReference type="ARBA" id="ARBA00023163"/>
    </source>
</evidence>
<keyword evidence="1" id="KW-0805">Transcription regulation</keyword>
<dbReference type="SUPFAM" id="SSF51182">
    <property type="entry name" value="RmlC-like cupins"/>
    <property type="match status" value="1"/>
</dbReference>
<organism evidence="5 6">
    <name type="scientific">Bacillus norwichensis</name>
    <dbReference type="NCBI Taxonomy" id="2762217"/>
    <lineage>
        <taxon>Bacteria</taxon>
        <taxon>Bacillati</taxon>
        <taxon>Bacillota</taxon>
        <taxon>Bacilli</taxon>
        <taxon>Bacillales</taxon>
        <taxon>Bacillaceae</taxon>
        <taxon>Bacillus</taxon>
    </lineage>
</organism>
<dbReference type="Gene3D" id="2.60.120.10">
    <property type="entry name" value="Jelly Rolls"/>
    <property type="match status" value="1"/>
</dbReference>
<dbReference type="EMBL" id="JACSPV010000009">
    <property type="protein sequence ID" value="MBD8004967.1"/>
    <property type="molecule type" value="Genomic_DNA"/>
</dbReference>
<sequence length="247" mass="29498">MYSLNRRGWIMEKIAAEKRTYSSTPDTHFHYYGQLILPLQGQLSIQTGVNDFQLNHETLLYIPPNCTHTFHSMTSNEFLILEIPDFMLTRRELQEEGILCKFNNHWKGIRFLIQNEMEQKNVNTSALKQLYPYISYYLLQDCLPKSIQYIHDHYHEKITIQKLASLEHYHPTYYSEWFYKKTEKTPFTYIQEVRLNKAKELLCHTNLSILHIALQVGLEYQSSLTRLFQKYEGITPTQFRKQCISDK</sequence>
<keyword evidence="2" id="KW-0238">DNA-binding</keyword>